<dbReference type="Pfam" id="PF00297">
    <property type="entry name" value="Ribosomal_L3"/>
    <property type="match status" value="1"/>
</dbReference>
<keyword evidence="2 7" id="KW-0699">rRNA-binding</keyword>
<protein>
    <recommendedName>
        <fullName evidence="6 7">Large ribosomal subunit protein uL3</fullName>
    </recommendedName>
</protein>
<dbReference type="NCBIfam" id="TIGR03625">
    <property type="entry name" value="L3_bact"/>
    <property type="match status" value="1"/>
</dbReference>
<dbReference type="InterPro" id="IPR000597">
    <property type="entry name" value="Ribosomal_uL3"/>
</dbReference>
<evidence type="ECO:0000256" key="7">
    <source>
        <dbReference type="HAMAP-Rule" id="MF_01325"/>
    </source>
</evidence>
<comment type="similarity">
    <text evidence="1 7 8">Belongs to the universal ribosomal protein uL3 family.</text>
</comment>
<comment type="subunit">
    <text evidence="7 9">Part of the 50S ribosomal subunit. Forms a cluster with proteins L14 and L19.</text>
</comment>
<proteinExistence type="inferred from homology"/>
<evidence type="ECO:0000256" key="9">
    <source>
        <dbReference type="RuleBase" id="RU003906"/>
    </source>
</evidence>
<reference evidence="10 11" key="1">
    <citation type="submission" date="2016-07" db="EMBL/GenBank/DDBJ databases">
        <title>Genome of Pelobium manganitolerans.</title>
        <authorList>
            <person name="Wu S."/>
            <person name="Wang G."/>
        </authorList>
    </citation>
    <scope>NUCLEOTIDE SEQUENCE [LARGE SCALE GENOMIC DNA]</scope>
    <source>
        <strain evidence="10 11">YS-25</strain>
    </source>
</reference>
<accession>A0A419S914</accession>
<name>A0A419S914_9SPHI</name>
<dbReference type="Proteomes" id="UP000283433">
    <property type="component" value="Unassembled WGS sequence"/>
</dbReference>
<dbReference type="GO" id="GO:0019843">
    <property type="term" value="F:rRNA binding"/>
    <property type="evidence" value="ECO:0007669"/>
    <property type="project" value="UniProtKB-UniRule"/>
</dbReference>
<evidence type="ECO:0000313" key="11">
    <source>
        <dbReference type="Proteomes" id="UP000283433"/>
    </source>
</evidence>
<dbReference type="Gene3D" id="3.30.160.810">
    <property type="match status" value="1"/>
</dbReference>
<dbReference type="AlphaFoldDB" id="A0A419S914"/>
<sequence>MSGIIGKKVGMTSIFDAEGKNVPCTVIQAGPCVVTQVRTIENDGYTAVQLAYDEKKEKNTTAALKGHFAKAGTSPKRKVVEFKYFTEEKALGEVVDVNLFVEGDYVDVVGTSKGKGFQGVVKRHGFGGVGGQTHGQHNRMRAPGSLGASSYPSRVFKGMRMAGRTGGDRVKIQNLQVVKVFAEQNLLVVSGSVPGAKGSYVLIEK</sequence>
<keyword evidence="11" id="KW-1185">Reference proteome</keyword>
<evidence type="ECO:0000256" key="5">
    <source>
        <dbReference type="ARBA" id="ARBA00023274"/>
    </source>
</evidence>
<evidence type="ECO:0000256" key="8">
    <source>
        <dbReference type="RuleBase" id="RU003905"/>
    </source>
</evidence>
<dbReference type="GO" id="GO:0006412">
    <property type="term" value="P:translation"/>
    <property type="evidence" value="ECO:0007669"/>
    <property type="project" value="UniProtKB-UniRule"/>
</dbReference>
<dbReference type="EMBL" id="MBTA01000005">
    <property type="protein sequence ID" value="RKD18291.1"/>
    <property type="molecule type" value="Genomic_DNA"/>
</dbReference>
<dbReference type="GO" id="GO:0003735">
    <property type="term" value="F:structural constituent of ribosome"/>
    <property type="evidence" value="ECO:0007669"/>
    <property type="project" value="UniProtKB-UniRule"/>
</dbReference>
<dbReference type="GO" id="GO:0022625">
    <property type="term" value="C:cytosolic large ribosomal subunit"/>
    <property type="evidence" value="ECO:0007669"/>
    <property type="project" value="TreeGrafter"/>
</dbReference>
<keyword evidence="5 7" id="KW-0687">Ribonucleoprotein</keyword>
<evidence type="ECO:0000256" key="2">
    <source>
        <dbReference type="ARBA" id="ARBA00022730"/>
    </source>
</evidence>
<evidence type="ECO:0000313" key="10">
    <source>
        <dbReference type="EMBL" id="RKD18291.1"/>
    </source>
</evidence>
<dbReference type="SUPFAM" id="SSF50447">
    <property type="entry name" value="Translation proteins"/>
    <property type="match status" value="1"/>
</dbReference>
<comment type="function">
    <text evidence="7 9">One of the primary rRNA binding proteins, it binds directly near the 3'-end of the 23S rRNA, where it nucleates assembly of the 50S subunit.</text>
</comment>
<dbReference type="PANTHER" id="PTHR11229:SF16">
    <property type="entry name" value="LARGE RIBOSOMAL SUBUNIT PROTEIN UL3C"/>
    <property type="match status" value="1"/>
</dbReference>
<dbReference type="InterPro" id="IPR019926">
    <property type="entry name" value="Ribosomal_uL3_CS"/>
</dbReference>
<evidence type="ECO:0000256" key="4">
    <source>
        <dbReference type="ARBA" id="ARBA00022980"/>
    </source>
</evidence>
<dbReference type="OrthoDB" id="9806135at2"/>
<dbReference type="Gene3D" id="2.40.30.10">
    <property type="entry name" value="Translation factors"/>
    <property type="match status" value="1"/>
</dbReference>
<dbReference type="PANTHER" id="PTHR11229">
    <property type="entry name" value="50S RIBOSOMAL PROTEIN L3"/>
    <property type="match status" value="1"/>
</dbReference>
<gene>
    <name evidence="7" type="primary">rplC</name>
    <name evidence="10" type="ORF">BCY91_15945</name>
</gene>
<dbReference type="HAMAP" id="MF_01325_B">
    <property type="entry name" value="Ribosomal_uL3_B"/>
    <property type="match status" value="1"/>
</dbReference>
<dbReference type="FunFam" id="2.40.30.10:FF:000047">
    <property type="entry name" value="50S ribosomal protein L3"/>
    <property type="match status" value="1"/>
</dbReference>
<dbReference type="InterPro" id="IPR019927">
    <property type="entry name" value="Ribosomal_uL3_bac/org-type"/>
</dbReference>
<dbReference type="PROSITE" id="PS00474">
    <property type="entry name" value="RIBOSOMAL_L3"/>
    <property type="match status" value="1"/>
</dbReference>
<organism evidence="10 11">
    <name type="scientific">Pelobium manganitolerans</name>
    <dbReference type="NCBI Taxonomy" id="1842495"/>
    <lineage>
        <taxon>Bacteria</taxon>
        <taxon>Pseudomonadati</taxon>
        <taxon>Bacteroidota</taxon>
        <taxon>Sphingobacteriia</taxon>
        <taxon>Sphingobacteriales</taxon>
        <taxon>Sphingobacteriaceae</taxon>
        <taxon>Pelobium</taxon>
    </lineage>
</organism>
<evidence type="ECO:0000256" key="1">
    <source>
        <dbReference type="ARBA" id="ARBA00006540"/>
    </source>
</evidence>
<evidence type="ECO:0000256" key="6">
    <source>
        <dbReference type="ARBA" id="ARBA00035243"/>
    </source>
</evidence>
<dbReference type="FunFam" id="3.30.160.810:FF:000001">
    <property type="entry name" value="50S ribosomal protein L3"/>
    <property type="match status" value="1"/>
</dbReference>
<keyword evidence="3 7" id="KW-0694">RNA-binding</keyword>
<comment type="caution">
    <text evidence="10">The sequence shown here is derived from an EMBL/GenBank/DDBJ whole genome shotgun (WGS) entry which is preliminary data.</text>
</comment>
<evidence type="ECO:0000256" key="3">
    <source>
        <dbReference type="ARBA" id="ARBA00022884"/>
    </source>
</evidence>
<dbReference type="InterPro" id="IPR009000">
    <property type="entry name" value="Transl_B-barrel_sf"/>
</dbReference>
<dbReference type="RefSeq" id="WP_120181008.1">
    <property type="nucleotide sequence ID" value="NZ_CBINCU010000013.1"/>
</dbReference>
<keyword evidence="4 7" id="KW-0689">Ribosomal protein</keyword>